<dbReference type="GO" id="GO:0032259">
    <property type="term" value="P:methylation"/>
    <property type="evidence" value="ECO:0007669"/>
    <property type="project" value="UniProtKB-KW"/>
</dbReference>
<keyword evidence="1" id="KW-0489">Methyltransferase</keyword>
<gene>
    <name evidence="1" type="ORF">UX47_C0001G0041</name>
</gene>
<reference evidence="1 2" key="1">
    <citation type="journal article" date="2015" name="Nature">
        <title>rRNA introns, odd ribosomes, and small enigmatic genomes across a large radiation of phyla.</title>
        <authorList>
            <person name="Brown C.T."/>
            <person name="Hug L.A."/>
            <person name="Thomas B.C."/>
            <person name="Sharon I."/>
            <person name="Castelle C.J."/>
            <person name="Singh A."/>
            <person name="Wilkins M.J."/>
            <person name="Williams K.H."/>
            <person name="Banfield J.F."/>
        </authorList>
    </citation>
    <scope>NUCLEOTIDE SEQUENCE [LARGE SCALE GENOMIC DNA]</scope>
</reference>
<dbReference type="InterPro" id="IPR029063">
    <property type="entry name" value="SAM-dependent_MTases_sf"/>
</dbReference>
<comment type="caution">
    <text evidence="1">The sequence shown here is derived from an EMBL/GenBank/DDBJ whole genome shotgun (WGS) entry which is preliminary data.</text>
</comment>
<sequence>MQYRYDEFNNNKYEVHRLAFDLIRENSKVLDIGCATGYFAKELSKRKCETWGVDYDAKAAKKAAKYCKKVVVCNLDETRGLSVPMKYFDYVIVLDVIEHLLHPENVLSIIKKHLKSDGKVIVSIPNIAHASIRWMLLLGRFEYSTTGILDNTHVRFYTIDSIGKLLKKCGYKKMRVIPTNGMCKVPFLYKITDRLPESWQYGIVKKFPSLFAFQYITVTKQVS</sequence>
<evidence type="ECO:0000313" key="1">
    <source>
        <dbReference type="EMBL" id="KKU33758.1"/>
    </source>
</evidence>
<dbReference type="SUPFAM" id="SSF53335">
    <property type="entry name" value="S-adenosyl-L-methionine-dependent methyltransferases"/>
    <property type="match status" value="1"/>
</dbReference>
<dbReference type="PANTHER" id="PTHR43861">
    <property type="entry name" value="TRANS-ACONITATE 2-METHYLTRANSFERASE-RELATED"/>
    <property type="match status" value="1"/>
</dbReference>
<keyword evidence="1" id="KW-0808">Transferase</keyword>
<dbReference type="PANTHER" id="PTHR43861:SF6">
    <property type="entry name" value="METHYLTRANSFERASE TYPE 11"/>
    <property type="match status" value="1"/>
</dbReference>
<dbReference type="AlphaFoldDB" id="A0A0G1RUW1"/>
<proteinExistence type="predicted"/>
<dbReference type="EMBL" id="LCMI01000001">
    <property type="protein sequence ID" value="KKU33758.1"/>
    <property type="molecule type" value="Genomic_DNA"/>
</dbReference>
<dbReference type="Proteomes" id="UP000034794">
    <property type="component" value="Unassembled WGS sequence"/>
</dbReference>
<dbReference type="CDD" id="cd02440">
    <property type="entry name" value="AdoMet_MTases"/>
    <property type="match status" value="1"/>
</dbReference>
<dbReference type="Gene3D" id="3.40.50.150">
    <property type="entry name" value="Vaccinia Virus protein VP39"/>
    <property type="match status" value="1"/>
</dbReference>
<evidence type="ECO:0000313" key="2">
    <source>
        <dbReference type="Proteomes" id="UP000034794"/>
    </source>
</evidence>
<accession>A0A0G1RUW1</accession>
<organism evidence="1 2">
    <name type="scientific">Candidatus Collierbacteria bacterium GW2011_GWA2_46_26</name>
    <dbReference type="NCBI Taxonomy" id="1618381"/>
    <lineage>
        <taxon>Bacteria</taxon>
        <taxon>Candidatus Collieribacteriota</taxon>
    </lineage>
</organism>
<dbReference type="GO" id="GO:0008168">
    <property type="term" value="F:methyltransferase activity"/>
    <property type="evidence" value="ECO:0007669"/>
    <property type="project" value="UniProtKB-KW"/>
</dbReference>
<name>A0A0G1RUW1_9BACT</name>
<dbReference type="Pfam" id="PF13489">
    <property type="entry name" value="Methyltransf_23"/>
    <property type="match status" value="1"/>
</dbReference>
<protein>
    <submittedName>
        <fullName evidence="1">Methyltransferase type 11</fullName>
    </submittedName>
</protein>